<sequence>MPVPILKQGPYLIATVQDAFTDRDARRLQTDLMAQVGRYRSHGIVLDVTALDVMDSFAARTIQTIARSTRLLGADTVVVGLQPVVALAMVQLGLTLANLRTSLDLEQGLALLDGLRTRRSGGHRDGR</sequence>
<evidence type="ECO:0000259" key="1">
    <source>
        <dbReference type="PROSITE" id="PS50801"/>
    </source>
</evidence>
<dbReference type="Proteomes" id="UP001152755">
    <property type="component" value="Unassembled WGS sequence"/>
</dbReference>
<gene>
    <name evidence="2" type="ORF">NVS88_04200</name>
</gene>
<keyword evidence="3" id="KW-1185">Reference proteome</keyword>
<protein>
    <submittedName>
        <fullName evidence="2">STAS domain-containing protein</fullName>
    </submittedName>
</protein>
<dbReference type="AlphaFoldDB" id="A0A9X4LYY5"/>
<dbReference type="Pfam" id="PF01740">
    <property type="entry name" value="STAS"/>
    <property type="match status" value="1"/>
</dbReference>
<dbReference type="CDD" id="cd07041">
    <property type="entry name" value="STAS_RsbR_RsbS_like"/>
    <property type="match status" value="1"/>
</dbReference>
<organism evidence="2 3">
    <name type="scientific">Speluncibacter jeojiensis</name>
    <dbReference type="NCBI Taxonomy" id="2710754"/>
    <lineage>
        <taxon>Bacteria</taxon>
        <taxon>Bacillati</taxon>
        <taxon>Actinomycetota</taxon>
        <taxon>Actinomycetes</taxon>
        <taxon>Mycobacteriales</taxon>
        <taxon>Speluncibacteraceae</taxon>
        <taxon>Speluncibacter</taxon>
    </lineage>
</organism>
<dbReference type="InterPro" id="IPR002645">
    <property type="entry name" value="STAS_dom"/>
</dbReference>
<dbReference type="InterPro" id="IPR036513">
    <property type="entry name" value="STAS_dom_sf"/>
</dbReference>
<accession>A0A9X4LYY5</accession>
<comment type="caution">
    <text evidence="2">The sequence shown here is derived from an EMBL/GenBank/DDBJ whole genome shotgun (WGS) entry which is preliminary data.</text>
</comment>
<dbReference type="InterPro" id="IPR051932">
    <property type="entry name" value="Bact_StressResp_Reg"/>
</dbReference>
<dbReference type="SUPFAM" id="SSF52091">
    <property type="entry name" value="SpoIIaa-like"/>
    <property type="match status" value="1"/>
</dbReference>
<dbReference type="PANTHER" id="PTHR33745">
    <property type="entry name" value="RSBT ANTAGONIST PROTEIN RSBS-RELATED"/>
    <property type="match status" value="1"/>
</dbReference>
<evidence type="ECO:0000313" key="3">
    <source>
        <dbReference type="Proteomes" id="UP001152755"/>
    </source>
</evidence>
<evidence type="ECO:0000313" key="2">
    <source>
        <dbReference type="EMBL" id="MDG3013757.1"/>
    </source>
</evidence>
<name>A0A9X4LYY5_9ACTN</name>
<feature type="domain" description="STAS" evidence="1">
    <location>
        <begin position="24"/>
        <end position="112"/>
    </location>
</feature>
<dbReference type="PANTHER" id="PTHR33745:SF1">
    <property type="entry name" value="RSBT ANTAGONIST PROTEIN RSBS"/>
    <property type="match status" value="1"/>
</dbReference>
<dbReference type="Gene3D" id="3.30.750.24">
    <property type="entry name" value="STAS domain"/>
    <property type="match status" value="1"/>
</dbReference>
<dbReference type="RefSeq" id="WP_332519269.1">
    <property type="nucleotide sequence ID" value="NZ_JANRHA010000002.1"/>
</dbReference>
<reference evidence="2" key="1">
    <citation type="submission" date="2022-08" db="EMBL/GenBank/DDBJ databases">
        <title>Genome analysis of Corynebacteriales strain.</title>
        <authorList>
            <person name="Lee S.D."/>
        </authorList>
    </citation>
    <scope>NUCLEOTIDE SEQUENCE</scope>
    <source>
        <strain evidence="2">D3-21</strain>
    </source>
</reference>
<proteinExistence type="predicted"/>
<dbReference type="PROSITE" id="PS50801">
    <property type="entry name" value="STAS"/>
    <property type="match status" value="1"/>
</dbReference>
<dbReference type="EMBL" id="JANRHA010000002">
    <property type="protein sequence ID" value="MDG3013757.1"/>
    <property type="molecule type" value="Genomic_DNA"/>
</dbReference>